<organism evidence="2 3">
    <name type="scientific">Oryza rufipogon</name>
    <name type="common">Brownbeard rice</name>
    <name type="synonym">Asian wild rice</name>
    <dbReference type="NCBI Taxonomy" id="4529"/>
    <lineage>
        <taxon>Eukaryota</taxon>
        <taxon>Viridiplantae</taxon>
        <taxon>Streptophyta</taxon>
        <taxon>Embryophyta</taxon>
        <taxon>Tracheophyta</taxon>
        <taxon>Spermatophyta</taxon>
        <taxon>Magnoliopsida</taxon>
        <taxon>Liliopsida</taxon>
        <taxon>Poales</taxon>
        <taxon>Poaceae</taxon>
        <taxon>BOP clade</taxon>
        <taxon>Oryzoideae</taxon>
        <taxon>Oryzeae</taxon>
        <taxon>Oryzinae</taxon>
        <taxon>Oryza</taxon>
    </lineage>
</organism>
<evidence type="ECO:0000313" key="3">
    <source>
        <dbReference type="Proteomes" id="UP000008022"/>
    </source>
</evidence>
<proteinExistence type="predicted"/>
<sequence length="91" mass="10356">MAAPEDGHEQDAVGARGSERPVESLRQLQLPLGWACASARLSGWRHRRRRRSASTSRDREATNWTSCFTDTKNHLAFLFKDDDGNARRRCT</sequence>
<dbReference type="HOGENOM" id="CLU_2430866_0_0_1"/>
<reference evidence="2" key="2">
    <citation type="submission" date="2015-06" db="UniProtKB">
        <authorList>
            <consortium name="EnsemblPlants"/>
        </authorList>
    </citation>
    <scope>IDENTIFICATION</scope>
</reference>
<keyword evidence="3" id="KW-1185">Reference proteome</keyword>
<evidence type="ECO:0000313" key="2">
    <source>
        <dbReference type="EnsemblPlants" id="ORUFI10G11380.1"/>
    </source>
</evidence>
<dbReference type="Proteomes" id="UP000008022">
    <property type="component" value="Unassembled WGS sequence"/>
</dbReference>
<reference evidence="3" key="1">
    <citation type="submission" date="2013-06" db="EMBL/GenBank/DDBJ databases">
        <authorList>
            <person name="Zhao Q."/>
        </authorList>
    </citation>
    <scope>NUCLEOTIDE SEQUENCE</scope>
    <source>
        <strain evidence="3">cv. W1943</strain>
    </source>
</reference>
<dbReference type="AlphaFoldDB" id="A0A0E0QZG1"/>
<protein>
    <submittedName>
        <fullName evidence="2">Uncharacterized protein</fullName>
    </submittedName>
</protein>
<accession>A0A0E0QZG1</accession>
<dbReference type="EnsemblPlants" id="ORUFI10G11380.1">
    <property type="protein sequence ID" value="ORUFI10G11380.1"/>
    <property type="gene ID" value="ORUFI10G11380"/>
</dbReference>
<dbReference type="Gramene" id="ORUFI10G11380.1">
    <property type="protein sequence ID" value="ORUFI10G11380.1"/>
    <property type="gene ID" value="ORUFI10G11380"/>
</dbReference>
<evidence type="ECO:0000256" key="1">
    <source>
        <dbReference type="SAM" id="MobiDB-lite"/>
    </source>
</evidence>
<feature type="region of interest" description="Disordered" evidence="1">
    <location>
        <begin position="1"/>
        <end position="24"/>
    </location>
</feature>
<name>A0A0E0QZG1_ORYRU</name>
<feature type="compositionally biased region" description="Basic and acidic residues" evidence="1">
    <location>
        <begin position="1"/>
        <end position="23"/>
    </location>
</feature>